<evidence type="ECO:0000313" key="3">
    <source>
        <dbReference type="Proteomes" id="UP000799757"/>
    </source>
</evidence>
<accession>A0A6A6WQ52</accession>
<organism evidence="2 3">
    <name type="scientific">Melanomma pulvis-pyrius CBS 109.77</name>
    <dbReference type="NCBI Taxonomy" id="1314802"/>
    <lineage>
        <taxon>Eukaryota</taxon>
        <taxon>Fungi</taxon>
        <taxon>Dikarya</taxon>
        <taxon>Ascomycota</taxon>
        <taxon>Pezizomycotina</taxon>
        <taxon>Dothideomycetes</taxon>
        <taxon>Pleosporomycetidae</taxon>
        <taxon>Pleosporales</taxon>
        <taxon>Melanommataceae</taxon>
        <taxon>Melanomma</taxon>
    </lineage>
</organism>
<evidence type="ECO:0000256" key="1">
    <source>
        <dbReference type="SAM" id="MobiDB-lite"/>
    </source>
</evidence>
<dbReference type="EMBL" id="MU002512">
    <property type="protein sequence ID" value="KAF2786229.1"/>
    <property type="molecule type" value="Genomic_DNA"/>
</dbReference>
<keyword evidence="3" id="KW-1185">Reference proteome</keyword>
<feature type="compositionally biased region" description="Basic and acidic residues" evidence="1">
    <location>
        <begin position="1"/>
        <end position="11"/>
    </location>
</feature>
<dbReference type="Proteomes" id="UP000799757">
    <property type="component" value="Unassembled WGS sequence"/>
</dbReference>
<evidence type="ECO:0000313" key="2">
    <source>
        <dbReference type="EMBL" id="KAF2786229.1"/>
    </source>
</evidence>
<reference evidence="2" key="1">
    <citation type="journal article" date="2020" name="Stud. Mycol.">
        <title>101 Dothideomycetes genomes: a test case for predicting lifestyles and emergence of pathogens.</title>
        <authorList>
            <person name="Haridas S."/>
            <person name="Albert R."/>
            <person name="Binder M."/>
            <person name="Bloem J."/>
            <person name="Labutti K."/>
            <person name="Salamov A."/>
            <person name="Andreopoulos B."/>
            <person name="Baker S."/>
            <person name="Barry K."/>
            <person name="Bills G."/>
            <person name="Bluhm B."/>
            <person name="Cannon C."/>
            <person name="Castanera R."/>
            <person name="Culley D."/>
            <person name="Daum C."/>
            <person name="Ezra D."/>
            <person name="Gonzalez J."/>
            <person name="Henrissat B."/>
            <person name="Kuo A."/>
            <person name="Liang C."/>
            <person name="Lipzen A."/>
            <person name="Lutzoni F."/>
            <person name="Magnuson J."/>
            <person name="Mondo S."/>
            <person name="Nolan M."/>
            <person name="Ohm R."/>
            <person name="Pangilinan J."/>
            <person name="Park H.-J."/>
            <person name="Ramirez L."/>
            <person name="Alfaro M."/>
            <person name="Sun H."/>
            <person name="Tritt A."/>
            <person name="Yoshinaga Y."/>
            <person name="Zwiers L.-H."/>
            <person name="Turgeon B."/>
            <person name="Goodwin S."/>
            <person name="Spatafora J."/>
            <person name="Crous P."/>
            <person name="Grigoriev I."/>
        </authorList>
    </citation>
    <scope>NUCLEOTIDE SEQUENCE</scope>
    <source>
        <strain evidence="2">CBS 109.77</strain>
    </source>
</reference>
<gene>
    <name evidence="2" type="ORF">K505DRAFT_149721</name>
</gene>
<name>A0A6A6WQ52_9PLEO</name>
<protein>
    <submittedName>
        <fullName evidence="2">Uncharacterized protein</fullName>
    </submittedName>
</protein>
<feature type="region of interest" description="Disordered" evidence="1">
    <location>
        <begin position="1"/>
        <end position="59"/>
    </location>
</feature>
<proteinExistence type="predicted"/>
<feature type="compositionally biased region" description="Low complexity" evidence="1">
    <location>
        <begin position="14"/>
        <end position="26"/>
    </location>
</feature>
<sequence>MGTMDRPEDIYKVPPAAGPTSPSTASHLAGRSSSARPPKYQRSRARKYPSKNERQDLCEGGGVNSPSACLRAGIPCAPACSHSWCFSSLRGSILSTIISLGSDVSAPAISIGSDVSAPATSEAFALVGGAGFAVGIGLALGGVCLRSGSSHFGLDWWLESHSWPFNQLVVEFRISFEHSIGLEWRWNMHRVGVSSTFVLPGKGQ</sequence>
<feature type="compositionally biased region" description="Basic residues" evidence="1">
    <location>
        <begin position="39"/>
        <end position="49"/>
    </location>
</feature>
<dbReference type="AlphaFoldDB" id="A0A6A6WQ52"/>